<evidence type="ECO:0000256" key="1">
    <source>
        <dbReference type="SAM" id="MobiDB-lite"/>
    </source>
</evidence>
<sequence length="108" mass="11176">MGGDSFAQSPTTRSSRPGPAATLLGTLHMPSRLKKSAALLCIGLVVSIGLAEPALAQTANIEGVLQNIVTMLTGNVARLLATLAVIIVGIAWMFGYLDLRKAAYVVLG</sequence>
<feature type="region of interest" description="Disordered" evidence="1">
    <location>
        <begin position="1"/>
        <end position="20"/>
    </location>
</feature>
<accession>A0A401TQJ7</accession>
<evidence type="ECO:0000256" key="2">
    <source>
        <dbReference type="SAM" id="Phobius"/>
    </source>
</evidence>
<name>A0A401TQJ7_CHIPU</name>
<organism evidence="3 4">
    <name type="scientific">Chiloscyllium punctatum</name>
    <name type="common">Brownbanded bambooshark</name>
    <name type="synonym">Hemiscyllium punctatum</name>
    <dbReference type="NCBI Taxonomy" id="137246"/>
    <lineage>
        <taxon>Eukaryota</taxon>
        <taxon>Metazoa</taxon>
        <taxon>Chordata</taxon>
        <taxon>Craniata</taxon>
        <taxon>Vertebrata</taxon>
        <taxon>Chondrichthyes</taxon>
        <taxon>Elasmobranchii</taxon>
        <taxon>Galeomorphii</taxon>
        <taxon>Galeoidea</taxon>
        <taxon>Orectolobiformes</taxon>
        <taxon>Hemiscylliidae</taxon>
        <taxon>Chiloscyllium</taxon>
    </lineage>
</organism>
<dbReference type="OrthoDB" id="10658902at2759"/>
<feature type="transmembrane region" description="Helical" evidence="2">
    <location>
        <begin position="37"/>
        <end position="56"/>
    </location>
</feature>
<dbReference type="AlphaFoldDB" id="A0A401TQJ7"/>
<dbReference type="Proteomes" id="UP000287033">
    <property type="component" value="Unassembled WGS sequence"/>
</dbReference>
<keyword evidence="2" id="KW-1133">Transmembrane helix</keyword>
<feature type="non-terminal residue" evidence="3">
    <location>
        <position position="108"/>
    </location>
</feature>
<gene>
    <name evidence="3" type="ORF">chiPu_0028793</name>
</gene>
<evidence type="ECO:0000313" key="4">
    <source>
        <dbReference type="Proteomes" id="UP000287033"/>
    </source>
</evidence>
<keyword evidence="2" id="KW-0812">Transmembrane</keyword>
<keyword evidence="4" id="KW-1185">Reference proteome</keyword>
<evidence type="ECO:0000313" key="3">
    <source>
        <dbReference type="EMBL" id="GCC44924.1"/>
    </source>
</evidence>
<feature type="transmembrane region" description="Helical" evidence="2">
    <location>
        <begin position="76"/>
        <end position="97"/>
    </location>
</feature>
<proteinExistence type="predicted"/>
<feature type="compositionally biased region" description="Polar residues" evidence="1">
    <location>
        <begin position="1"/>
        <end position="15"/>
    </location>
</feature>
<comment type="caution">
    <text evidence="3">The sequence shown here is derived from an EMBL/GenBank/DDBJ whole genome shotgun (WGS) entry which is preliminary data.</text>
</comment>
<protein>
    <submittedName>
        <fullName evidence="3">Uncharacterized protein</fullName>
    </submittedName>
</protein>
<reference evidence="3 4" key="1">
    <citation type="journal article" date="2018" name="Nat. Ecol. Evol.">
        <title>Shark genomes provide insights into elasmobranch evolution and the origin of vertebrates.</title>
        <authorList>
            <person name="Hara Y"/>
            <person name="Yamaguchi K"/>
            <person name="Onimaru K"/>
            <person name="Kadota M"/>
            <person name="Koyanagi M"/>
            <person name="Keeley SD"/>
            <person name="Tatsumi K"/>
            <person name="Tanaka K"/>
            <person name="Motone F"/>
            <person name="Kageyama Y"/>
            <person name="Nozu R"/>
            <person name="Adachi N"/>
            <person name="Nishimura O"/>
            <person name="Nakagawa R"/>
            <person name="Tanegashima C"/>
            <person name="Kiyatake I"/>
            <person name="Matsumoto R"/>
            <person name="Murakumo K"/>
            <person name="Nishida K"/>
            <person name="Terakita A"/>
            <person name="Kuratani S"/>
            <person name="Sato K"/>
            <person name="Hyodo S Kuraku.S."/>
        </authorList>
    </citation>
    <scope>NUCLEOTIDE SEQUENCE [LARGE SCALE GENOMIC DNA]</scope>
</reference>
<dbReference type="Pfam" id="PF04956">
    <property type="entry name" value="TrbC"/>
    <property type="match status" value="1"/>
</dbReference>
<keyword evidence="2" id="KW-0472">Membrane</keyword>
<dbReference type="EMBL" id="BEZZ01140472">
    <property type="protein sequence ID" value="GCC44924.1"/>
    <property type="molecule type" value="Genomic_DNA"/>
</dbReference>
<dbReference type="InterPro" id="IPR007039">
    <property type="entry name" value="TrbC/VirB2"/>
</dbReference>